<dbReference type="InterPro" id="IPR000259">
    <property type="entry name" value="Adhesion_dom_fimbrial"/>
</dbReference>
<gene>
    <name evidence="3" type="ORF">KAJ71_20040</name>
</gene>
<evidence type="ECO:0000313" key="3">
    <source>
        <dbReference type="EMBL" id="MCL1031290.1"/>
    </source>
</evidence>
<dbReference type="Gene3D" id="2.60.40.1090">
    <property type="entry name" value="Fimbrial-type adhesion domain"/>
    <property type="match status" value="1"/>
</dbReference>
<dbReference type="PANTHER" id="PTHR33420">
    <property type="entry name" value="FIMBRIAL SUBUNIT ELFA-RELATED"/>
    <property type="match status" value="1"/>
</dbReference>
<name>A0ABT0KGZ8_9GAMM</name>
<dbReference type="InterPro" id="IPR050263">
    <property type="entry name" value="Bact_Fimbrial_Adh_Pro"/>
</dbReference>
<dbReference type="Proteomes" id="UP001165275">
    <property type="component" value="Unassembled WGS sequence"/>
</dbReference>
<dbReference type="Pfam" id="PF00419">
    <property type="entry name" value="Fimbrial"/>
    <property type="match status" value="1"/>
</dbReference>
<dbReference type="PANTHER" id="PTHR33420:SF34">
    <property type="entry name" value="MINOR FIMBRIAL SUBUNIT"/>
    <property type="match status" value="1"/>
</dbReference>
<accession>A0ABT0KGZ8</accession>
<protein>
    <submittedName>
        <fullName evidence="3">Fimbrial protein</fullName>
    </submittedName>
</protein>
<organism evidence="3 4">
    <name type="scientific">Serratia silvae</name>
    <dbReference type="NCBI Taxonomy" id="2824122"/>
    <lineage>
        <taxon>Bacteria</taxon>
        <taxon>Pseudomonadati</taxon>
        <taxon>Pseudomonadota</taxon>
        <taxon>Gammaproteobacteria</taxon>
        <taxon>Enterobacterales</taxon>
        <taxon>Yersiniaceae</taxon>
        <taxon>Serratia</taxon>
    </lineage>
</organism>
<dbReference type="SUPFAM" id="SSF49401">
    <property type="entry name" value="Bacterial adhesins"/>
    <property type="match status" value="1"/>
</dbReference>
<feature type="signal peptide" evidence="1">
    <location>
        <begin position="1"/>
        <end position="24"/>
    </location>
</feature>
<keyword evidence="4" id="KW-1185">Reference proteome</keyword>
<evidence type="ECO:0000256" key="1">
    <source>
        <dbReference type="SAM" id="SignalP"/>
    </source>
</evidence>
<feature type="chain" id="PRO_5047174902" evidence="1">
    <location>
        <begin position="25"/>
        <end position="165"/>
    </location>
</feature>
<dbReference type="InterPro" id="IPR036937">
    <property type="entry name" value="Adhesion_dom_fimbrial_sf"/>
</dbReference>
<dbReference type="RefSeq" id="WP_248947298.1">
    <property type="nucleotide sequence ID" value="NZ_CBCSGY010000021.1"/>
</dbReference>
<evidence type="ECO:0000259" key="2">
    <source>
        <dbReference type="Pfam" id="PF00419"/>
    </source>
</evidence>
<feature type="domain" description="Fimbrial-type adhesion" evidence="2">
    <location>
        <begin position="33"/>
        <end position="165"/>
    </location>
</feature>
<reference evidence="3" key="1">
    <citation type="submission" date="2021-04" db="EMBL/GenBank/DDBJ databases">
        <title>Genome sequence of Serratia sp. arafor3.</title>
        <authorList>
            <person name="Besaury L."/>
        </authorList>
    </citation>
    <scope>NUCLEOTIDE SEQUENCE</scope>
    <source>
        <strain evidence="3">Arafor3</strain>
    </source>
</reference>
<sequence>MRVRQKQCCYLFGILLGLPWVAEAKVEATSTVKVSVTVTAALPCKLNDNEPIVVDFTDVMTTQVNGENYRQKVNYTLSCSANSPNAIKLQFQGTSAWFDPKALQTNKMGLGIALLQGGKRLAINEWLAFTYPNLPVLEAVPVKAPNTTLDTGEFSTTATLKVAYQ</sequence>
<evidence type="ECO:0000313" key="4">
    <source>
        <dbReference type="Proteomes" id="UP001165275"/>
    </source>
</evidence>
<comment type="caution">
    <text evidence="3">The sequence shown here is derived from an EMBL/GenBank/DDBJ whole genome shotgun (WGS) entry which is preliminary data.</text>
</comment>
<dbReference type="InterPro" id="IPR008966">
    <property type="entry name" value="Adhesion_dom_sf"/>
</dbReference>
<dbReference type="EMBL" id="JAGQDC010000020">
    <property type="protein sequence ID" value="MCL1031290.1"/>
    <property type="molecule type" value="Genomic_DNA"/>
</dbReference>
<keyword evidence="1" id="KW-0732">Signal</keyword>
<proteinExistence type="predicted"/>